<organism evidence="1 2">
    <name type="scientific">Streptomyces johnsoniae</name>
    <dbReference type="NCBI Taxonomy" id="3075532"/>
    <lineage>
        <taxon>Bacteria</taxon>
        <taxon>Bacillati</taxon>
        <taxon>Actinomycetota</taxon>
        <taxon>Actinomycetes</taxon>
        <taxon>Kitasatosporales</taxon>
        <taxon>Streptomycetaceae</taxon>
        <taxon>Streptomyces</taxon>
    </lineage>
</organism>
<dbReference type="Proteomes" id="UP001183615">
    <property type="component" value="Unassembled WGS sequence"/>
</dbReference>
<protein>
    <submittedName>
        <fullName evidence="1">Uncharacterized protein</fullName>
    </submittedName>
</protein>
<evidence type="ECO:0000313" key="1">
    <source>
        <dbReference type="EMBL" id="MDT0445035.1"/>
    </source>
</evidence>
<gene>
    <name evidence="1" type="ORF">RM779_20860</name>
</gene>
<evidence type="ECO:0000313" key="2">
    <source>
        <dbReference type="Proteomes" id="UP001183615"/>
    </source>
</evidence>
<proteinExistence type="predicted"/>
<keyword evidence="2" id="KW-1185">Reference proteome</keyword>
<dbReference type="RefSeq" id="WP_311619250.1">
    <property type="nucleotide sequence ID" value="NZ_JAVREV010000011.1"/>
</dbReference>
<name>A0ABU2SBH9_9ACTN</name>
<accession>A0ABU2SBH9</accession>
<sequence>MIEKAVFLLRQVHSSRQEAVHALAVYFPGAAFEDRLRCVHEAWDIARRGEQPAQSVVSQVSDARYFAAAHERHAFTD</sequence>
<reference evidence="2" key="1">
    <citation type="submission" date="2023-07" db="EMBL/GenBank/DDBJ databases">
        <title>30 novel species of actinomycetes from the DSMZ collection.</title>
        <authorList>
            <person name="Nouioui I."/>
        </authorList>
    </citation>
    <scope>NUCLEOTIDE SEQUENCE [LARGE SCALE GENOMIC DNA]</scope>
    <source>
        <strain evidence="2">DSM 41886</strain>
    </source>
</reference>
<comment type="caution">
    <text evidence="1">The sequence shown here is derived from an EMBL/GenBank/DDBJ whole genome shotgun (WGS) entry which is preliminary data.</text>
</comment>
<dbReference type="EMBL" id="JAVREV010000011">
    <property type="protein sequence ID" value="MDT0445035.1"/>
    <property type="molecule type" value="Genomic_DNA"/>
</dbReference>